<accession>A0ABT1BFH3</accession>
<dbReference type="Pfam" id="PF00563">
    <property type="entry name" value="EAL"/>
    <property type="match status" value="1"/>
</dbReference>
<name>A0ABT1BFH3_9ENTR</name>
<feature type="domain" description="EAL" evidence="1">
    <location>
        <begin position="1"/>
        <end position="186"/>
    </location>
</feature>
<organism evidence="2 3">
    <name type="scientific">Citrobacter meridianamericanus</name>
    <dbReference type="NCBI Taxonomy" id="2894201"/>
    <lineage>
        <taxon>Bacteria</taxon>
        <taxon>Pseudomonadati</taxon>
        <taxon>Pseudomonadota</taxon>
        <taxon>Gammaproteobacteria</taxon>
        <taxon>Enterobacterales</taxon>
        <taxon>Enterobacteriaceae</taxon>
        <taxon>Citrobacter</taxon>
    </lineage>
</organism>
<evidence type="ECO:0000259" key="1">
    <source>
        <dbReference type="PROSITE" id="PS50883"/>
    </source>
</evidence>
<sequence length="186" mass="20950">MNAEHFFRILSPDRATDIFIRQAKFIRTLFSAGCFTFNIPARALMSAPLLKLTEAELIPEFIIEIQDPETIMSMTDSERELLISHIPEIKKRGSDVWLDDVTPEMTDFFLALNFPVDGVKTDRSALHRTADEEGGLKHFIEKCAQLAPLVVVEGIETVQMKCRAQDAGALGGQGFLWPGKTFLYPY</sequence>
<dbReference type="Proteomes" id="UP001139290">
    <property type="component" value="Unassembled WGS sequence"/>
</dbReference>
<protein>
    <submittedName>
        <fullName evidence="2">EAL domain-containing protein</fullName>
    </submittedName>
</protein>
<dbReference type="EMBL" id="JAJJVQ010000021">
    <property type="protein sequence ID" value="MCO5784621.1"/>
    <property type="molecule type" value="Genomic_DNA"/>
</dbReference>
<dbReference type="PROSITE" id="PS50883">
    <property type="entry name" value="EAL"/>
    <property type="match status" value="1"/>
</dbReference>
<reference evidence="2" key="1">
    <citation type="submission" date="2021-11" db="EMBL/GenBank/DDBJ databases">
        <title>Citrobacter meridianamericanus sp. nov. isolated from soil.</title>
        <authorList>
            <person name="Furlan J.P.R."/>
            <person name="Stehling E.G."/>
        </authorList>
    </citation>
    <scope>NUCLEOTIDE SEQUENCE</scope>
    <source>
        <strain evidence="2">BR102</strain>
    </source>
</reference>
<dbReference type="InterPro" id="IPR035919">
    <property type="entry name" value="EAL_sf"/>
</dbReference>
<dbReference type="SUPFAM" id="SSF141868">
    <property type="entry name" value="EAL domain-like"/>
    <property type="match status" value="1"/>
</dbReference>
<dbReference type="RefSeq" id="WP_252839139.1">
    <property type="nucleotide sequence ID" value="NZ_JAJJVQ010000021.1"/>
</dbReference>
<gene>
    <name evidence="2" type="ORF">LOD26_25500</name>
</gene>
<dbReference type="InterPro" id="IPR001633">
    <property type="entry name" value="EAL_dom"/>
</dbReference>
<keyword evidence="3" id="KW-1185">Reference proteome</keyword>
<proteinExistence type="predicted"/>
<dbReference type="Gene3D" id="3.20.20.450">
    <property type="entry name" value="EAL domain"/>
    <property type="match status" value="1"/>
</dbReference>
<comment type="caution">
    <text evidence="2">The sequence shown here is derived from an EMBL/GenBank/DDBJ whole genome shotgun (WGS) entry which is preliminary data.</text>
</comment>
<evidence type="ECO:0000313" key="3">
    <source>
        <dbReference type="Proteomes" id="UP001139290"/>
    </source>
</evidence>
<evidence type="ECO:0000313" key="2">
    <source>
        <dbReference type="EMBL" id="MCO5784621.1"/>
    </source>
</evidence>